<proteinExistence type="predicted"/>
<dbReference type="AlphaFoldDB" id="A0A975BVV8"/>
<reference evidence="1" key="1">
    <citation type="journal article" date="2021" name="Microb. Physiol.">
        <title>Proteogenomic Insights into the Physiology of Marine, Sulfate-Reducing, Filamentous Desulfonema limicola and Desulfonema magnum.</title>
        <authorList>
            <person name="Schnaars V."/>
            <person name="Wohlbrand L."/>
            <person name="Scheve S."/>
            <person name="Hinrichs C."/>
            <person name="Reinhardt R."/>
            <person name="Rabus R."/>
        </authorList>
    </citation>
    <scope>NUCLEOTIDE SEQUENCE</scope>
    <source>
        <strain evidence="1">4be13</strain>
    </source>
</reference>
<accession>A0A975BVV8</accession>
<organism evidence="1 2">
    <name type="scientific">Desulfonema magnum</name>
    <dbReference type="NCBI Taxonomy" id="45655"/>
    <lineage>
        <taxon>Bacteria</taxon>
        <taxon>Pseudomonadati</taxon>
        <taxon>Thermodesulfobacteriota</taxon>
        <taxon>Desulfobacteria</taxon>
        <taxon>Desulfobacterales</taxon>
        <taxon>Desulfococcaceae</taxon>
        <taxon>Desulfonema</taxon>
    </lineage>
</organism>
<dbReference type="KEGG" id="dmm:dnm_085420"/>
<dbReference type="EMBL" id="CP061800">
    <property type="protein sequence ID" value="QTA92462.1"/>
    <property type="molecule type" value="Genomic_DNA"/>
</dbReference>
<evidence type="ECO:0000313" key="1">
    <source>
        <dbReference type="EMBL" id="QTA92462.1"/>
    </source>
</evidence>
<dbReference type="Proteomes" id="UP000663722">
    <property type="component" value="Chromosome"/>
</dbReference>
<evidence type="ECO:0000313" key="2">
    <source>
        <dbReference type="Proteomes" id="UP000663722"/>
    </source>
</evidence>
<sequence>MPDGSGVQKFYFCNCEKVFFALRREYRKTCSALKSTVLITGGGHKPR</sequence>
<name>A0A975BVV8_9BACT</name>
<keyword evidence="2" id="KW-1185">Reference proteome</keyword>
<protein>
    <submittedName>
        <fullName evidence="1">Uncharacterized protein</fullName>
    </submittedName>
</protein>
<gene>
    <name evidence="1" type="ORF">dnm_085420</name>
</gene>